<dbReference type="PANTHER" id="PTHR34822">
    <property type="entry name" value="GRPB DOMAIN PROTEIN (AFU_ORTHOLOGUE AFUA_1G01530)"/>
    <property type="match status" value="1"/>
</dbReference>
<dbReference type="Proteomes" id="UP000679779">
    <property type="component" value="Unassembled WGS sequence"/>
</dbReference>
<dbReference type="InterPro" id="IPR007344">
    <property type="entry name" value="GrpB/CoaE"/>
</dbReference>
<dbReference type="PANTHER" id="PTHR34822:SF1">
    <property type="entry name" value="GRPB FAMILY PROTEIN"/>
    <property type="match status" value="1"/>
</dbReference>
<keyword evidence="2" id="KW-1185">Reference proteome</keyword>
<dbReference type="Pfam" id="PF04229">
    <property type="entry name" value="GrpB"/>
    <property type="match status" value="1"/>
</dbReference>
<gene>
    <name evidence="1" type="ORF">J2TS6_28470</name>
</gene>
<evidence type="ECO:0008006" key="3">
    <source>
        <dbReference type="Google" id="ProtNLM"/>
    </source>
</evidence>
<evidence type="ECO:0000313" key="2">
    <source>
        <dbReference type="Proteomes" id="UP000679779"/>
    </source>
</evidence>
<dbReference type="Gene3D" id="3.30.460.10">
    <property type="entry name" value="Beta Polymerase, domain 2"/>
    <property type="match status" value="1"/>
</dbReference>
<organism evidence="1 2">
    <name type="scientific">Paenibacillus albilobatus</name>
    <dbReference type="NCBI Taxonomy" id="2716884"/>
    <lineage>
        <taxon>Bacteria</taxon>
        <taxon>Bacillati</taxon>
        <taxon>Bacillota</taxon>
        <taxon>Bacilli</taxon>
        <taxon>Bacillales</taxon>
        <taxon>Paenibacillaceae</taxon>
        <taxon>Paenibacillus</taxon>
    </lineage>
</organism>
<comment type="caution">
    <text evidence="1">The sequence shown here is derived from an EMBL/GenBank/DDBJ whole genome shotgun (WGS) entry which is preliminary data.</text>
</comment>
<evidence type="ECO:0000313" key="1">
    <source>
        <dbReference type="EMBL" id="GIO31706.1"/>
    </source>
</evidence>
<reference evidence="1" key="1">
    <citation type="submission" date="2021-03" db="EMBL/GenBank/DDBJ databases">
        <title>Antimicrobial resistance genes in bacteria isolated from Japanese honey, and their potential for conferring macrolide and lincosamide resistance in the American foulbrood pathogen Paenibacillus larvae.</title>
        <authorList>
            <person name="Okamoto M."/>
            <person name="Kumagai M."/>
            <person name="Kanamori H."/>
            <person name="Takamatsu D."/>
        </authorList>
    </citation>
    <scope>NUCLEOTIDE SEQUENCE</scope>
    <source>
        <strain evidence="1">J2TS6</strain>
    </source>
</reference>
<dbReference type="RefSeq" id="WP_160042613.1">
    <property type="nucleotide sequence ID" value="NZ_BORQ01000003.1"/>
</dbReference>
<dbReference type="EMBL" id="BORQ01000003">
    <property type="protein sequence ID" value="GIO31706.1"/>
    <property type="molecule type" value="Genomic_DNA"/>
</dbReference>
<protein>
    <recommendedName>
        <fullName evidence="3">GrpB family protein</fullName>
    </recommendedName>
</protein>
<sequence>MPDNTYYLAPYDPDWKREFAELGARIKHALGDVALRVDHIGSTSVEGLAAKPIIDIQVSVASLEPIELYKPQMEAIGFIHQADNEERTKRYFRESPGQKRVHIHVREQGSFGEQFALLFRDYLREHPSEGQLYVAEKRRLMREYPDERQKYVEEKEPMIWEIMRRASRWSQRVGWKPGPAVFSENWPAR</sequence>
<dbReference type="SUPFAM" id="SSF81301">
    <property type="entry name" value="Nucleotidyltransferase"/>
    <property type="match status" value="1"/>
</dbReference>
<accession>A0A920C9W3</accession>
<dbReference type="InterPro" id="IPR043519">
    <property type="entry name" value="NT_sf"/>
</dbReference>
<dbReference type="AlphaFoldDB" id="A0A920C9W3"/>
<name>A0A920C9W3_9BACL</name>
<proteinExistence type="predicted"/>